<dbReference type="Proteomes" id="UP001341840">
    <property type="component" value="Unassembled WGS sequence"/>
</dbReference>
<keyword evidence="1" id="KW-0472">Membrane</keyword>
<feature type="transmembrane region" description="Helical" evidence="1">
    <location>
        <begin position="244"/>
        <end position="265"/>
    </location>
</feature>
<name>A0ABU6XFG7_9FABA</name>
<organism evidence="2 3">
    <name type="scientific">Stylosanthes scabra</name>
    <dbReference type="NCBI Taxonomy" id="79078"/>
    <lineage>
        <taxon>Eukaryota</taxon>
        <taxon>Viridiplantae</taxon>
        <taxon>Streptophyta</taxon>
        <taxon>Embryophyta</taxon>
        <taxon>Tracheophyta</taxon>
        <taxon>Spermatophyta</taxon>
        <taxon>Magnoliopsida</taxon>
        <taxon>eudicotyledons</taxon>
        <taxon>Gunneridae</taxon>
        <taxon>Pentapetalae</taxon>
        <taxon>rosids</taxon>
        <taxon>fabids</taxon>
        <taxon>Fabales</taxon>
        <taxon>Fabaceae</taxon>
        <taxon>Papilionoideae</taxon>
        <taxon>50 kb inversion clade</taxon>
        <taxon>dalbergioids sensu lato</taxon>
        <taxon>Dalbergieae</taxon>
        <taxon>Pterocarpus clade</taxon>
        <taxon>Stylosanthes</taxon>
    </lineage>
</organism>
<comment type="caution">
    <text evidence="2">The sequence shown here is derived from an EMBL/GenBank/DDBJ whole genome shotgun (WGS) entry which is preliminary data.</text>
</comment>
<keyword evidence="1" id="KW-0812">Transmembrane</keyword>
<gene>
    <name evidence="2" type="ORF">PIB30_040171</name>
</gene>
<proteinExistence type="predicted"/>
<feature type="transmembrane region" description="Helical" evidence="1">
    <location>
        <begin position="211"/>
        <end position="232"/>
    </location>
</feature>
<feature type="transmembrane region" description="Helical" evidence="1">
    <location>
        <begin position="150"/>
        <end position="174"/>
    </location>
</feature>
<evidence type="ECO:0000313" key="2">
    <source>
        <dbReference type="EMBL" id="MED6195673.1"/>
    </source>
</evidence>
<sequence>MSDLISQVGSPNGMWARWVRSAFCVVWLNRPSKIGPRWAPSLGLEFGYEHCPYAELWLLMGALRVTEHPQNECDPCRCETRFQVRRCPFSFFPLLQPLTRLPIIITNLSNSLFPSLLSSRLTTRRSAVALSRALGSSSSCVADVRTKLSFFLFISHSSLLFQMIVVLVVLDLLVASGDPFLLFSGNPKVEGGRGRDSGFGTSRTFPEFNSVFVLCYIPCRVNLFLICVCWSSDMVPVALFPSSCTSRVFTSSLFLFIFVGFIAMARGDVNIRPSNVPEDMDWVDDLVLLPQFVMDEELLAKFRESHAVCGTVSEESQYELVPPTRK</sequence>
<protein>
    <recommendedName>
        <fullName evidence="4">Transmembrane protein</fullName>
    </recommendedName>
</protein>
<evidence type="ECO:0008006" key="4">
    <source>
        <dbReference type="Google" id="ProtNLM"/>
    </source>
</evidence>
<dbReference type="EMBL" id="JASCZI010211664">
    <property type="protein sequence ID" value="MED6195673.1"/>
    <property type="molecule type" value="Genomic_DNA"/>
</dbReference>
<accession>A0ABU6XFG7</accession>
<keyword evidence="1" id="KW-1133">Transmembrane helix</keyword>
<keyword evidence="3" id="KW-1185">Reference proteome</keyword>
<evidence type="ECO:0000256" key="1">
    <source>
        <dbReference type="SAM" id="Phobius"/>
    </source>
</evidence>
<reference evidence="2 3" key="1">
    <citation type="journal article" date="2023" name="Plants (Basel)">
        <title>Bridging the Gap: Combining Genomics and Transcriptomics Approaches to Understand Stylosanthes scabra, an Orphan Legume from the Brazilian Caatinga.</title>
        <authorList>
            <person name="Ferreira-Neto J.R.C."/>
            <person name="da Silva M.D."/>
            <person name="Binneck E."/>
            <person name="de Melo N.F."/>
            <person name="da Silva R.H."/>
            <person name="de Melo A.L.T.M."/>
            <person name="Pandolfi V."/>
            <person name="Bustamante F.O."/>
            <person name="Brasileiro-Vidal A.C."/>
            <person name="Benko-Iseppon A.M."/>
        </authorList>
    </citation>
    <scope>NUCLEOTIDE SEQUENCE [LARGE SCALE GENOMIC DNA]</scope>
    <source>
        <tissue evidence="2">Leaves</tissue>
    </source>
</reference>
<evidence type="ECO:0000313" key="3">
    <source>
        <dbReference type="Proteomes" id="UP001341840"/>
    </source>
</evidence>